<reference evidence="1" key="1">
    <citation type="submission" date="2023-01" db="EMBL/GenBank/DDBJ databases">
        <title>Genome assembly of the deep-sea coral Lophelia pertusa.</title>
        <authorList>
            <person name="Herrera S."/>
            <person name="Cordes E."/>
        </authorList>
    </citation>
    <scope>NUCLEOTIDE SEQUENCE</scope>
    <source>
        <strain evidence="1">USNM1676648</strain>
        <tissue evidence="1">Polyp</tissue>
    </source>
</reference>
<dbReference type="OrthoDB" id="17907at2759"/>
<dbReference type="GO" id="GO:0005634">
    <property type="term" value="C:nucleus"/>
    <property type="evidence" value="ECO:0007669"/>
    <property type="project" value="TreeGrafter"/>
</dbReference>
<keyword evidence="2" id="KW-1185">Reference proteome</keyword>
<dbReference type="AlphaFoldDB" id="A0A9X0CDT7"/>
<dbReference type="GO" id="GO:0010499">
    <property type="term" value="P:proteasomal ubiquitin-independent protein catabolic process"/>
    <property type="evidence" value="ECO:0007669"/>
    <property type="project" value="TreeGrafter"/>
</dbReference>
<comment type="caution">
    <text evidence="1">The sequence shown here is derived from an EMBL/GenBank/DDBJ whole genome shotgun (WGS) entry which is preliminary data.</text>
</comment>
<dbReference type="InterPro" id="IPR035309">
    <property type="entry name" value="PSME4"/>
</dbReference>
<dbReference type="GO" id="GO:0000502">
    <property type="term" value="C:proteasome complex"/>
    <property type="evidence" value="ECO:0007669"/>
    <property type="project" value="UniProtKB-KW"/>
</dbReference>
<name>A0A9X0CDT7_9CNID</name>
<proteinExistence type="predicted"/>
<gene>
    <name evidence="1" type="primary">PSME4_2</name>
    <name evidence="1" type="ORF">OS493_026095</name>
</gene>
<dbReference type="EMBL" id="MU827799">
    <property type="protein sequence ID" value="KAJ7327816.1"/>
    <property type="molecule type" value="Genomic_DNA"/>
</dbReference>
<dbReference type="GO" id="GO:0016504">
    <property type="term" value="F:peptidase activator activity"/>
    <property type="evidence" value="ECO:0007669"/>
    <property type="project" value="InterPro"/>
</dbReference>
<dbReference type="Proteomes" id="UP001163046">
    <property type="component" value="Unassembled WGS sequence"/>
</dbReference>
<protein>
    <submittedName>
        <fullName evidence="1">Proteasome activator complex subunit 4</fullName>
    </submittedName>
</protein>
<evidence type="ECO:0000313" key="1">
    <source>
        <dbReference type="EMBL" id="KAJ7327816.1"/>
    </source>
</evidence>
<evidence type="ECO:0000313" key="2">
    <source>
        <dbReference type="Proteomes" id="UP001163046"/>
    </source>
</evidence>
<keyword evidence="1" id="KW-0647">Proteasome</keyword>
<organism evidence="1 2">
    <name type="scientific">Desmophyllum pertusum</name>
    <dbReference type="NCBI Taxonomy" id="174260"/>
    <lineage>
        <taxon>Eukaryota</taxon>
        <taxon>Metazoa</taxon>
        <taxon>Cnidaria</taxon>
        <taxon>Anthozoa</taxon>
        <taxon>Hexacorallia</taxon>
        <taxon>Scleractinia</taxon>
        <taxon>Caryophylliina</taxon>
        <taxon>Caryophylliidae</taxon>
        <taxon>Desmophyllum</taxon>
    </lineage>
</organism>
<dbReference type="PANTHER" id="PTHR32170">
    <property type="entry name" value="PROTEASOME ACTIVATOR COMPLEX SUBUNIT 4"/>
    <property type="match status" value="1"/>
</dbReference>
<accession>A0A9X0CDT7</accession>
<dbReference type="GO" id="GO:0005829">
    <property type="term" value="C:cytosol"/>
    <property type="evidence" value="ECO:0007669"/>
    <property type="project" value="TreeGrafter"/>
</dbReference>
<dbReference type="PANTHER" id="PTHR32170:SF3">
    <property type="entry name" value="PROTEASOME ACTIVATOR COMPLEX SUBUNIT 4"/>
    <property type="match status" value="1"/>
</dbReference>
<sequence>MEPDISMGEHNSRARIAELIHRLLDHLLCHHEDDTKALLIIVKIYDLLMLHVGGQRDEFDSRWRSASAVKRAMEDKLAGKKKHVRPLLIERVQLQHEMRILDRISTQLTTLHKVLLDDLFKLATTVYTEVRIKAQRVLSSCIDVFDYFARTLVPPTLSRLQNSPDISHEEFKGCTVRVC</sequence>
<dbReference type="GO" id="GO:0070628">
    <property type="term" value="F:proteasome binding"/>
    <property type="evidence" value="ECO:0007669"/>
    <property type="project" value="InterPro"/>
</dbReference>